<name>A0A2G2YKE4_CAPAN</name>
<evidence type="ECO:0000313" key="1">
    <source>
        <dbReference type="EMBL" id="PHT70204.1"/>
    </source>
</evidence>
<keyword evidence="2" id="KW-1185">Reference proteome</keyword>
<reference evidence="1 2" key="2">
    <citation type="journal article" date="2017" name="Genome Biol.">
        <title>New reference genome sequences of hot pepper reveal the massive evolution of plant disease-resistance genes by retroduplication.</title>
        <authorList>
            <person name="Kim S."/>
            <person name="Park J."/>
            <person name="Yeom S.I."/>
            <person name="Kim Y.M."/>
            <person name="Seo E."/>
            <person name="Kim K.T."/>
            <person name="Kim M.S."/>
            <person name="Lee J.M."/>
            <person name="Cheong K."/>
            <person name="Shin H.S."/>
            <person name="Kim S.B."/>
            <person name="Han K."/>
            <person name="Lee J."/>
            <person name="Park M."/>
            <person name="Lee H.A."/>
            <person name="Lee H.Y."/>
            <person name="Lee Y."/>
            <person name="Oh S."/>
            <person name="Lee J.H."/>
            <person name="Choi E."/>
            <person name="Choi E."/>
            <person name="Lee S.E."/>
            <person name="Jeon J."/>
            <person name="Kim H."/>
            <person name="Choi G."/>
            <person name="Song H."/>
            <person name="Lee J."/>
            <person name="Lee S.C."/>
            <person name="Kwon J.K."/>
            <person name="Lee H.Y."/>
            <person name="Koo N."/>
            <person name="Hong Y."/>
            <person name="Kim R.W."/>
            <person name="Kang W.H."/>
            <person name="Huh J.H."/>
            <person name="Kang B.C."/>
            <person name="Yang T.J."/>
            <person name="Lee Y.H."/>
            <person name="Bennetzen J.L."/>
            <person name="Choi D."/>
        </authorList>
    </citation>
    <scope>NUCLEOTIDE SEQUENCE [LARGE SCALE GENOMIC DNA]</scope>
    <source>
        <strain evidence="2">cv. CM334</strain>
    </source>
</reference>
<dbReference type="Proteomes" id="UP000222542">
    <property type="component" value="Unassembled WGS sequence"/>
</dbReference>
<dbReference type="Gramene" id="PHT70204">
    <property type="protein sequence ID" value="PHT70204"/>
    <property type="gene ID" value="T459_25308"/>
</dbReference>
<dbReference type="InterPro" id="IPR021109">
    <property type="entry name" value="Peptidase_aspartic_dom_sf"/>
</dbReference>
<gene>
    <name evidence="1" type="ORF">T459_25308</name>
</gene>
<evidence type="ECO:0000313" key="2">
    <source>
        <dbReference type="Proteomes" id="UP000222542"/>
    </source>
</evidence>
<sequence>MRRGPKGYVTSIMRSMYLVIEYEEVESEHKEEPANDNEERMELIKPLEHMEISAHALNGSLGFRTLRVIGYHSKKPLHILVDTGNSHNFIDPEVVKELRCQVISTTPQAVTAANGNDMQMSKMCRLSWLLQGVEFSTKFLLLPLGSCGVVLEV</sequence>
<accession>A0A2G2YKE4</accession>
<dbReference type="EMBL" id="AYRZ02000010">
    <property type="protein sequence ID" value="PHT70204.1"/>
    <property type="molecule type" value="Genomic_DNA"/>
</dbReference>
<dbReference type="Pfam" id="PF13650">
    <property type="entry name" value="Asp_protease_2"/>
    <property type="match status" value="1"/>
</dbReference>
<dbReference type="Gene3D" id="2.40.70.10">
    <property type="entry name" value="Acid Proteases"/>
    <property type="match status" value="1"/>
</dbReference>
<proteinExistence type="predicted"/>
<dbReference type="CDD" id="cd00303">
    <property type="entry name" value="retropepsin_like"/>
    <property type="match status" value="1"/>
</dbReference>
<dbReference type="AlphaFoldDB" id="A0A2G2YKE4"/>
<protein>
    <submittedName>
        <fullName evidence="1">Uncharacterized protein</fullName>
    </submittedName>
</protein>
<organism evidence="1 2">
    <name type="scientific">Capsicum annuum</name>
    <name type="common">Capsicum pepper</name>
    <dbReference type="NCBI Taxonomy" id="4072"/>
    <lineage>
        <taxon>Eukaryota</taxon>
        <taxon>Viridiplantae</taxon>
        <taxon>Streptophyta</taxon>
        <taxon>Embryophyta</taxon>
        <taxon>Tracheophyta</taxon>
        <taxon>Spermatophyta</taxon>
        <taxon>Magnoliopsida</taxon>
        <taxon>eudicotyledons</taxon>
        <taxon>Gunneridae</taxon>
        <taxon>Pentapetalae</taxon>
        <taxon>asterids</taxon>
        <taxon>lamiids</taxon>
        <taxon>Solanales</taxon>
        <taxon>Solanaceae</taxon>
        <taxon>Solanoideae</taxon>
        <taxon>Capsiceae</taxon>
        <taxon>Capsicum</taxon>
    </lineage>
</organism>
<reference evidence="1 2" key="1">
    <citation type="journal article" date="2014" name="Nat. Genet.">
        <title>Genome sequence of the hot pepper provides insights into the evolution of pungency in Capsicum species.</title>
        <authorList>
            <person name="Kim S."/>
            <person name="Park M."/>
            <person name="Yeom S.I."/>
            <person name="Kim Y.M."/>
            <person name="Lee J.M."/>
            <person name="Lee H.A."/>
            <person name="Seo E."/>
            <person name="Choi J."/>
            <person name="Cheong K."/>
            <person name="Kim K.T."/>
            <person name="Jung K."/>
            <person name="Lee G.W."/>
            <person name="Oh S.K."/>
            <person name="Bae C."/>
            <person name="Kim S.B."/>
            <person name="Lee H.Y."/>
            <person name="Kim S.Y."/>
            <person name="Kim M.S."/>
            <person name="Kang B.C."/>
            <person name="Jo Y.D."/>
            <person name="Yang H.B."/>
            <person name="Jeong H.J."/>
            <person name="Kang W.H."/>
            <person name="Kwon J.K."/>
            <person name="Shin C."/>
            <person name="Lim J.Y."/>
            <person name="Park J.H."/>
            <person name="Huh J.H."/>
            <person name="Kim J.S."/>
            <person name="Kim B.D."/>
            <person name="Cohen O."/>
            <person name="Paran I."/>
            <person name="Suh M.C."/>
            <person name="Lee S.B."/>
            <person name="Kim Y.K."/>
            <person name="Shin Y."/>
            <person name="Noh S.J."/>
            <person name="Park J."/>
            <person name="Seo Y.S."/>
            <person name="Kwon S.Y."/>
            <person name="Kim H.A."/>
            <person name="Park J.M."/>
            <person name="Kim H.J."/>
            <person name="Choi S.B."/>
            <person name="Bosland P.W."/>
            <person name="Reeves G."/>
            <person name="Jo S.H."/>
            <person name="Lee B.W."/>
            <person name="Cho H.T."/>
            <person name="Choi H.S."/>
            <person name="Lee M.S."/>
            <person name="Yu Y."/>
            <person name="Do Choi Y."/>
            <person name="Park B.S."/>
            <person name="van Deynze A."/>
            <person name="Ashrafi H."/>
            <person name="Hill T."/>
            <person name="Kim W.T."/>
            <person name="Pai H.S."/>
            <person name="Ahn H.K."/>
            <person name="Yeam I."/>
            <person name="Giovannoni J.J."/>
            <person name="Rose J.K."/>
            <person name="Sorensen I."/>
            <person name="Lee S.J."/>
            <person name="Kim R.W."/>
            <person name="Choi I.Y."/>
            <person name="Choi B.S."/>
            <person name="Lim J.S."/>
            <person name="Lee Y.H."/>
            <person name="Choi D."/>
        </authorList>
    </citation>
    <scope>NUCLEOTIDE SEQUENCE [LARGE SCALE GENOMIC DNA]</scope>
    <source>
        <strain evidence="2">cv. CM334</strain>
    </source>
</reference>
<comment type="caution">
    <text evidence="1">The sequence shown here is derived from an EMBL/GenBank/DDBJ whole genome shotgun (WGS) entry which is preliminary data.</text>
</comment>